<name>A0A401Z062_9ACTN</name>
<dbReference type="SMART" id="SM01260">
    <property type="entry name" value="LANC_like"/>
    <property type="match status" value="1"/>
</dbReference>
<dbReference type="NCBIfam" id="TIGR03897">
    <property type="entry name" value="lanti_2_LanM"/>
    <property type="match status" value="1"/>
</dbReference>
<dbReference type="CDD" id="cd04792">
    <property type="entry name" value="LanM-like"/>
    <property type="match status" value="1"/>
</dbReference>
<protein>
    <submittedName>
        <fullName evidence="3">Lanthionine synthetase</fullName>
    </submittedName>
</protein>
<feature type="domain" description="Lantibiotic biosynthesis protein dehydration" evidence="2">
    <location>
        <begin position="115"/>
        <end position="490"/>
    </location>
</feature>
<accession>A0A401Z062</accession>
<keyword evidence="4" id="KW-1185">Reference proteome</keyword>
<feature type="binding site" evidence="1">
    <location>
        <position position="880"/>
    </location>
    <ligand>
        <name>Zn(2+)</name>
        <dbReference type="ChEBI" id="CHEBI:29105"/>
    </ligand>
</feature>
<evidence type="ECO:0000256" key="1">
    <source>
        <dbReference type="PIRSR" id="PIRSR607822-1"/>
    </source>
</evidence>
<dbReference type="EMBL" id="BIFH01000038">
    <property type="protein sequence ID" value="GCE00239.1"/>
    <property type="molecule type" value="Genomic_DNA"/>
</dbReference>
<feature type="binding site" evidence="1">
    <location>
        <position position="879"/>
    </location>
    <ligand>
        <name>Zn(2+)</name>
        <dbReference type="ChEBI" id="CHEBI:29105"/>
    </ligand>
</feature>
<feature type="binding site" evidence="1">
    <location>
        <position position="834"/>
    </location>
    <ligand>
        <name>Zn(2+)</name>
        <dbReference type="ChEBI" id="CHEBI:29105"/>
    </ligand>
</feature>
<dbReference type="InterPro" id="IPR017146">
    <property type="entry name" value="Lanti_2_LanM"/>
</dbReference>
<keyword evidence="1" id="KW-0862">Zinc</keyword>
<evidence type="ECO:0000313" key="3">
    <source>
        <dbReference type="EMBL" id="GCE00239.1"/>
    </source>
</evidence>
<dbReference type="GO" id="GO:0031179">
    <property type="term" value="P:peptide modification"/>
    <property type="evidence" value="ECO:0007669"/>
    <property type="project" value="InterPro"/>
</dbReference>
<dbReference type="InterPro" id="IPR025410">
    <property type="entry name" value="Lant_dehyd"/>
</dbReference>
<dbReference type="OrthoDB" id="9148343at2"/>
<dbReference type="InterPro" id="IPR012341">
    <property type="entry name" value="6hp_glycosidase-like_sf"/>
</dbReference>
<sequence length="970" mass="105682">MAIPVRPRPVVGYDDAGEFDTTFEPLIGPALNRFRRRLRAVPDPLSTTEREILLRAARRGLLDTVRPKANRLLLLELHAARMSGRLTRATSEQRWHEFLERAAEPGFWSELQDDYPAFAPRLDRVIRNRCTALLTLARHIAGDRDRLTDLLGTRPGELVEIGTDAGDSHRGGRTVALLRFEAGRVVYKPRALAVDVALATTVDTLLAHIPREERIAVPRVLLGGDHGWAEHVEHRYCADAAERSRFYRGLGEWMCVVQLLGGTDLHSENVIARGPVPWVVDCETLFSPEPRVGASGLGDAFDTAAASVRRTVLRTGLLPMRLGQLALQGVDMSAVGALPDQQPRVPVPVITGAGTDLARLTMQPADVAGSANLPAPDADPLAHQDDIVHGYRDLRARLDGLDAAGRLRPILDVFAGCELRVVLRPTQVYVEIARMLWHPASLHDEGPAVERARDVLIRQAKALHGAPDTPEVVGAEVADLLDGDIPFFGVRPERGRMSGPRGTEWGDPAHLIDESVARWRAGDPEFEEVMIRSSLLGVYRDRSAMPEGERHHEVAVRHDEREERRRALAAESARDLCARAVVGADGTATWIGPVYTDSGFNVRPFAADLYSGQAGVVLALRAYLTESRAGRVPAVEGLSALTEGAIRALAAMEDAVPTTRVGAFDGIGAAVRTWLALHTASGRPADLERAIRHAERAPGLLAEDTILDLAGGAAGLIVPMLALADRTGDRRWRDVAESAAELLGRRAVVEEDTLGRRTARWPTVLFPDGIGGFAHGAAGIAWALTRLGLAVDQPEWFELADLAWAFQEALYDPKARGWLDGRQRGEVLFLDSWCHGSTGIGLAGWDLYRRTGAPGQLDRALRAAAATWRTGFGWDYTLCHGDLGSWELLDTLLRGAPEQLRSHLPEAPTRAHLDALLLTGLETYGPHTPSTRHTTTASLLPGSAGALHQLLRMHPTGEERPPSLLLLDEL</sequence>
<evidence type="ECO:0000313" key="4">
    <source>
        <dbReference type="Proteomes" id="UP000286931"/>
    </source>
</evidence>
<evidence type="ECO:0000259" key="2">
    <source>
        <dbReference type="Pfam" id="PF13575"/>
    </source>
</evidence>
<proteinExistence type="predicted"/>
<dbReference type="GO" id="GO:0005975">
    <property type="term" value="P:carbohydrate metabolic process"/>
    <property type="evidence" value="ECO:0007669"/>
    <property type="project" value="InterPro"/>
</dbReference>
<dbReference type="Pfam" id="PF05147">
    <property type="entry name" value="LANC_like"/>
    <property type="match status" value="1"/>
</dbReference>
<dbReference type="PIRSF" id="PIRSF037228">
    <property type="entry name" value="Lant_mod_RumM"/>
    <property type="match status" value="1"/>
</dbReference>
<dbReference type="Proteomes" id="UP000286931">
    <property type="component" value="Unassembled WGS sequence"/>
</dbReference>
<reference evidence="3 4" key="1">
    <citation type="submission" date="2018-12" db="EMBL/GenBank/DDBJ databases">
        <title>Draft genome sequence of Embleya hyalina NBRC 13850T.</title>
        <authorList>
            <person name="Komaki H."/>
            <person name="Hosoyama A."/>
            <person name="Kimura A."/>
            <person name="Ichikawa N."/>
            <person name="Tamura T."/>
        </authorList>
    </citation>
    <scope>NUCLEOTIDE SEQUENCE [LARGE SCALE GENOMIC DNA]</scope>
    <source>
        <strain evidence="3 4">NBRC 13850</strain>
    </source>
</reference>
<gene>
    <name evidence="3" type="ORF">EHYA_07964</name>
</gene>
<dbReference type="InterPro" id="IPR007822">
    <property type="entry name" value="LANC-like"/>
</dbReference>
<dbReference type="AlphaFoldDB" id="A0A401Z062"/>
<dbReference type="Gene3D" id="1.50.10.10">
    <property type="match status" value="1"/>
</dbReference>
<dbReference type="SUPFAM" id="SSF158745">
    <property type="entry name" value="LanC-like"/>
    <property type="match status" value="1"/>
</dbReference>
<dbReference type="PRINTS" id="PR01950">
    <property type="entry name" value="LANCSUPER"/>
</dbReference>
<keyword evidence="1" id="KW-0479">Metal-binding</keyword>
<organism evidence="3 4">
    <name type="scientific">Embleya hyalina</name>
    <dbReference type="NCBI Taxonomy" id="516124"/>
    <lineage>
        <taxon>Bacteria</taxon>
        <taxon>Bacillati</taxon>
        <taxon>Actinomycetota</taxon>
        <taxon>Actinomycetes</taxon>
        <taxon>Kitasatosporales</taxon>
        <taxon>Streptomycetaceae</taxon>
        <taxon>Embleya</taxon>
    </lineage>
</organism>
<dbReference type="RefSeq" id="WP_126641978.1">
    <property type="nucleotide sequence ID" value="NZ_BIFH01000038.1"/>
</dbReference>
<comment type="caution">
    <text evidence="3">The sequence shown here is derived from an EMBL/GenBank/DDBJ whole genome shotgun (WGS) entry which is preliminary data.</text>
</comment>
<dbReference type="Pfam" id="PF13575">
    <property type="entry name" value="DUF4135"/>
    <property type="match status" value="1"/>
</dbReference>
<dbReference type="GO" id="GO:0046872">
    <property type="term" value="F:metal ion binding"/>
    <property type="evidence" value="ECO:0007669"/>
    <property type="project" value="UniProtKB-KW"/>
</dbReference>